<proteinExistence type="inferred from homology"/>
<dbReference type="InterPro" id="IPR047865">
    <property type="entry name" value="Ribosomal_uL10_bac_type"/>
</dbReference>
<dbReference type="AlphaFoldDB" id="A0A7R9LMP3"/>
<keyword evidence="5" id="KW-1185">Reference proteome</keyword>
<evidence type="ECO:0000256" key="3">
    <source>
        <dbReference type="ARBA" id="ARBA00035716"/>
    </source>
</evidence>
<dbReference type="Proteomes" id="UP000728032">
    <property type="component" value="Unassembled WGS sequence"/>
</dbReference>
<dbReference type="Gene3D" id="3.30.70.1730">
    <property type="match status" value="1"/>
</dbReference>
<comment type="similarity">
    <text evidence="1">Belongs to the universal ribosomal protein uL10 family.</text>
</comment>
<dbReference type="EMBL" id="CAJPVJ010001713">
    <property type="protein sequence ID" value="CAG2165182.1"/>
    <property type="molecule type" value="Genomic_DNA"/>
</dbReference>
<reference evidence="4" key="1">
    <citation type="submission" date="2020-11" db="EMBL/GenBank/DDBJ databases">
        <authorList>
            <person name="Tran Van P."/>
        </authorList>
    </citation>
    <scope>NUCLEOTIDE SEQUENCE</scope>
</reference>
<sequence>MSQLMHKLNRLLCPVVDNGLKMNVTFTANILSVRYRKALVPRKHVEPDFRRKQMLAVCEPIFAADKRLPSERCYNLEPKREREVHPWDRLLAEDMKRELRTSRMICFFHQNVMTNREKKLCANSYQHEHMYLRYYNPDIAQLAMSDTKWAPALHLCSERAVTVLFSDEPRVAKMLKVTKKCPQLILMAAIIDDRFLSVADIKDYNRLPHLQTLRAQLSHTLSMATRSVSDKAFTPIISLTNSIDSYIRDKNK</sequence>
<evidence type="ECO:0000313" key="4">
    <source>
        <dbReference type="EMBL" id="CAD7644542.1"/>
    </source>
</evidence>
<evidence type="ECO:0000256" key="1">
    <source>
        <dbReference type="ARBA" id="ARBA00008889"/>
    </source>
</evidence>
<gene>
    <name evidence="4" type="ORF">ONB1V03_LOCUS4728</name>
</gene>
<evidence type="ECO:0000256" key="2">
    <source>
        <dbReference type="ARBA" id="ARBA00035707"/>
    </source>
</evidence>
<dbReference type="PANTHER" id="PTHR11560">
    <property type="entry name" value="39S RIBOSOMAL PROTEIN L10, MITOCHONDRIAL"/>
    <property type="match status" value="1"/>
</dbReference>
<dbReference type="EMBL" id="OC916538">
    <property type="protein sequence ID" value="CAD7644542.1"/>
    <property type="molecule type" value="Genomic_DNA"/>
</dbReference>
<evidence type="ECO:0000313" key="5">
    <source>
        <dbReference type="Proteomes" id="UP000728032"/>
    </source>
</evidence>
<dbReference type="InterPro" id="IPR043141">
    <property type="entry name" value="Ribosomal_uL10-like_sf"/>
</dbReference>
<organism evidence="4">
    <name type="scientific">Oppiella nova</name>
    <dbReference type="NCBI Taxonomy" id="334625"/>
    <lineage>
        <taxon>Eukaryota</taxon>
        <taxon>Metazoa</taxon>
        <taxon>Ecdysozoa</taxon>
        <taxon>Arthropoda</taxon>
        <taxon>Chelicerata</taxon>
        <taxon>Arachnida</taxon>
        <taxon>Acari</taxon>
        <taxon>Acariformes</taxon>
        <taxon>Sarcoptiformes</taxon>
        <taxon>Oribatida</taxon>
        <taxon>Brachypylina</taxon>
        <taxon>Oppioidea</taxon>
        <taxon>Oppiidae</taxon>
        <taxon>Oppiella</taxon>
    </lineage>
</organism>
<name>A0A7R9LMP3_9ACAR</name>
<protein>
    <recommendedName>
        <fullName evidence="2">Large ribosomal subunit protein uL10m</fullName>
    </recommendedName>
    <alternativeName>
        <fullName evidence="3">39S ribosomal protein L10, mitochondrial</fullName>
    </alternativeName>
</protein>
<dbReference type="SUPFAM" id="SSF160369">
    <property type="entry name" value="Ribosomal protein L10-like"/>
    <property type="match status" value="1"/>
</dbReference>
<dbReference type="OrthoDB" id="360689at2759"/>
<accession>A0A7R9LMP3</accession>